<name>A0ABW0HGM4_9HYPH</name>
<protein>
    <submittedName>
        <fullName evidence="1">ParB N-terminal domain-containing protein</fullName>
    </submittedName>
</protein>
<gene>
    <name evidence="1" type="ORF">ACFPPC_20940</name>
</gene>
<evidence type="ECO:0000313" key="2">
    <source>
        <dbReference type="Proteomes" id="UP001596104"/>
    </source>
</evidence>
<dbReference type="InterPro" id="IPR036086">
    <property type="entry name" value="ParB/Sulfiredoxin_sf"/>
</dbReference>
<reference evidence="2" key="1">
    <citation type="journal article" date="2019" name="Int. J. Syst. Evol. Microbiol.">
        <title>The Global Catalogue of Microorganisms (GCM) 10K type strain sequencing project: providing services to taxonomists for standard genome sequencing and annotation.</title>
        <authorList>
            <consortium name="The Broad Institute Genomics Platform"/>
            <consortium name="The Broad Institute Genome Sequencing Center for Infectious Disease"/>
            <person name="Wu L."/>
            <person name="Ma J."/>
        </authorList>
    </citation>
    <scope>NUCLEOTIDE SEQUENCE [LARGE SCALE GENOMIC DNA]</scope>
    <source>
        <strain evidence="2">CGMCC 1.16326</strain>
    </source>
</reference>
<dbReference type="Gene3D" id="3.90.1530.10">
    <property type="entry name" value="Conserved hypothetical protein from pyrococcus furiosus pfu- 392566-001, ParB domain"/>
    <property type="match status" value="1"/>
</dbReference>
<organism evidence="1 2">
    <name type="scientific">Bosea vestrisii</name>
    <dbReference type="NCBI Taxonomy" id="151416"/>
    <lineage>
        <taxon>Bacteria</taxon>
        <taxon>Pseudomonadati</taxon>
        <taxon>Pseudomonadota</taxon>
        <taxon>Alphaproteobacteria</taxon>
        <taxon>Hyphomicrobiales</taxon>
        <taxon>Boseaceae</taxon>
        <taxon>Bosea</taxon>
    </lineage>
</organism>
<dbReference type="EMBL" id="JBHSLV010000034">
    <property type="protein sequence ID" value="MFC5395109.1"/>
    <property type="molecule type" value="Genomic_DNA"/>
</dbReference>
<evidence type="ECO:0000313" key="1">
    <source>
        <dbReference type="EMBL" id="MFC5395109.1"/>
    </source>
</evidence>
<sequence>MNEMASVVEAMADEKPEFEPLELLKRLEAQAQQPAPAILPDKLAWRDIRQEPALFQARGGELYEPHLSDLASAIGREGRLDPVEVIQIGPQAVLIEGHHRMEAYRRAKVIEGIPVVYFKGTVEDAVAESGRANSRAKLPMPLRERNDYAWKLVKMGRHSIKETAIAANISERQVANMRKVAKALGDAAFGYDRWMPALQASKGIAPLTWEPDEIEARKEAQAQEYAERLSKTFYTKLMNNPEIAARALALHFGDKLGEVFRELEGYVGVTEDEEESDF</sequence>
<dbReference type="RefSeq" id="WP_377010850.1">
    <property type="nucleotide sequence ID" value="NZ_JBHSLV010000034.1"/>
</dbReference>
<comment type="caution">
    <text evidence="1">The sequence shown here is derived from an EMBL/GenBank/DDBJ whole genome shotgun (WGS) entry which is preliminary data.</text>
</comment>
<dbReference type="SUPFAM" id="SSF110849">
    <property type="entry name" value="ParB/Sulfiredoxin"/>
    <property type="match status" value="1"/>
</dbReference>
<dbReference type="Proteomes" id="UP001596104">
    <property type="component" value="Unassembled WGS sequence"/>
</dbReference>
<proteinExistence type="predicted"/>
<accession>A0ABW0HGM4</accession>
<keyword evidence="2" id="KW-1185">Reference proteome</keyword>